<feature type="chain" id="PRO_5043362282" evidence="1">
    <location>
        <begin position="21"/>
        <end position="71"/>
    </location>
</feature>
<gene>
    <name evidence="2" type="ORF">R3P38DRAFT_3172330</name>
</gene>
<evidence type="ECO:0000256" key="1">
    <source>
        <dbReference type="SAM" id="SignalP"/>
    </source>
</evidence>
<accession>A0AAW0DJD0</accession>
<reference evidence="2 3" key="1">
    <citation type="journal article" date="2024" name="J Genomics">
        <title>Draft genome sequencing and assembly of Favolaschia claudopus CIRM-BRFM 2984 isolated from oak limbs.</title>
        <authorList>
            <person name="Navarro D."/>
            <person name="Drula E."/>
            <person name="Chaduli D."/>
            <person name="Cazenave R."/>
            <person name="Ahrendt S."/>
            <person name="Wang J."/>
            <person name="Lipzen A."/>
            <person name="Daum C."/>
            <person name="Barry K."/>
            <person name="Grigoriev I.V."/>
            <person name="Favel A."/>
            <person name="Rosso M.N."/>
            <person name="Martin F."/>
        </authorList>
    </citation>
    <scope>NUCLEOTIDE SEQUENCE [LARGE SCALE GENOMIC DNA]</scope>
    <source>
        <strain evidence="2 3">CIRM-BRFM 2984</strain>
    </source>
</reference>
<dbReference type="EMBL" id="JAWWNJ010000007">
    <property type="protein sequence ID" value="KAK7052004.1"/>
    <property type="molecule type" value="Genomic_DNA"/>
</dbReference>
<evidence type="ECO:0000313" key="2">
    <source>
        <dbReference type="EMBL" id="KAK7052004.1"/>
    </source>
</evidence>
<feature type="signal peptide" evidence="1">
    <location>
        <begin position="1"/>
        <end position="20"/>
    </location>
</feature>
<dbReference type="AlphaFoldDB" id="A0AAW0DJD0"/>
<sequence>MRLLQSSLVFLFAAAVAVSAQRGPPGWKRGAPGWKRVEVDQPLVKKEIAAPEAVARAVPPQARAVVDTGCN</sequence>
<organism evidence="2 3">
    <name type="scientific">Favolaschia claudopus</name>
    <dbReference type="NCBI Taxonomy" id="2862362"/>
    <lineage>
        <taxon>Eukaryota</taxon>
        <taxon>Fungi</taxon>
        <taxon>Dikarya</taxon>
        <taxon>Basidiomycota</taxon>
        <taxon>Agaricomycotina</taxon>
        <taxon>Agaricomycetes</taxon>
        <taxon>Agaricomycetidae</taxon>
        <taxon>Agaricales</taxon>
        <taxon>Marasmiineae</taxon>
        <taxon>Mycenaceae</taxon>
        <taxon>Favolaschia</taxon>
    </lineage>
</organism>
<dbReference type="Proteomes" id="UP001362999">
    <property type="component" value="Unassembled WGS sequence"/>
</dbReference>
<evidence type="ECO:0000313" key="3">
    <source>
        <dbReference type="Proteomes" id="UP001362999"/>
    </source>
</evidence>
<keyword evidence="1" id="KW-0732">Signal</keyword>
<comment type="caution">
    <text evidence="2">The sequence shown here is derived from an EMBL/GenBank/DDBJ whole genome shotgun (WGS) entry which is preliminary data.</text>
</comment>
<keyword evidence="3" id="KW-1185">Reference proteome</keyword>
<name>A0AAW0DJD0_9AGAR</name>
<proteinExistence type="predicted"/>
<protein>
    <submittedName>
        <fullName evidence="2">Uncharacterized protein</fullName>
    </submittedName>
</protein>